<name>A0A5E4G8Q6_PRUDU</name>
<protein>
    <submittedName>
        <fullName evidence="1">PREDICTED: LOC18776041</fullName>
    </submittedName>
</protein>
<dbReference type="EMBL" id="CABIKO010000427">
    <property type="protein sequence ID" value="VVA36053.1"/>
    <property type="molecule type" value="Genomic_DNA"/>
</dbReference>
<evidence type="ECO:0000313" key="2">
    <source>
        <dbReference type="Proteomes" id="UP000327085"/>
    </source>
</evidence>
<evidence type="ECO:0000313" key="1">
    <source>
        <dbReference type="EMBL" id="VVA36053.1"/>
    </source>
</evidence>
<accession>A0A5E4G8Q6</accession>
<dbReference type="AlphaFoldDB" id="A0A5E4G8Q6"/>
<dbReference type="OMA" id="RVECMKL"/>
<dbReference type="Proteomes" id="UP000327085">
    <property type="component" value="Chromosome 2"/>
</dbReference>
<organism evidence="1 2">
    <name type="scientific">Prunus dulcis</name>
    <name type="common">Almond</name>
    <name type="synonym">Amygdalus dulcis</name>
    <dbReference type="NCBI Taxonomy" id="3755"/>
    <lineage>
        <taxon>Eukaryota</taxon>
        <taxon>Viridiplantae</taxon>
        <taxon>Streptophyta</taxon>
        <taxon>Embryophyta</taxon>
        <taxon>Tracheophyta</taxon>
        <taxon>Spermatophyta</taxon>
        <taxon>Magnoliopsida</taxon>
        <taxon>eudicotyledons</taxon>
        <taxon>Gunneridae</taxon>
        <taxon>Pentapetalae</taxon>
        <taxon>rosids</taxon>
        <taxon>fabids</taxon>
        <taxon>Rosales</taxon>
        <taxon>Rosaceae</taxon>
        <taxon>Amygdaloideae</taxon>
        <taxon>Amygdaleae</taxon>
        <taxon>Prunus</taxon>
    </lineage>
</organism>
<dbReference type="Gramene" id="VVA36053">
    <property type="protein sequence ID" value="VVA36053"/>
    <property type="gene ID" value="Prudul26B029160"/>
</dbReference>
<dbReference type="InParanoid" id="A0A5E4G8Q6"/>
<sequence length="97" mass="11037">MPVSDDLDFVDVVMEAKLRCLKTVVMGDFGERGSEEDWSRRTSQMRTKVHNWDDEIDGESEEEEIEGIVGGGVNDYLGKDDSGRWWEIDFDADASKC</sequence>
<reference evidence="2" key="1">
    <citation type="journal article" date="2020" name="Plant J.">
        <title>Transposons played a major role in the diversification between the closely related almond and peach genomes: results from the almond genome sequence.</title>
        <authorList>
            <person name="Alioto T."/>
            <person name="Alexiou K.G."/>
            <person name="Bardil A."/>
            <person name="Barteri F."/>
            <person name="Castanera R."/>
            <person name="Cruz F."/>
            <person name="Dhingra A."/>
            <person name="Duval H."/>
            <person name="Fernandez I Marti A."/>
            <person name="Frias L."/>
            <person name="Galan B."/>
            <person name="Garcia J.L."/>
            <person name="Howad W."/>
            <person name="Gomez-Garrido J."/>
            <person name="Gut M."/>
            <person name="Julca I."/>
            <person name="Morata J."/>
            <person name="Puigdomenech P."/>
            <person name="Ribeca P."/>
            <person name="Rubio Cabetas M.J."/>
            <person name="Vlasova A."/>
            <person name="Wirthensohn M."/>
            <person name="Garcia-Mas J."/>
            <person name="Gabaldon T."/>
            <person name="Casacuberta J.M."/>
            <person name="Arus P."/>
        </authorList>
    </citation>
    <scope>NUCLEOTIDE SEQUENCE [LARGE SCALE GENOMIC DNA]</scope>
    <source>
        <strain evidence="2">cv. Texas</strain>
    </source>
</reference>
<gene>
    <name evidence="1" type="ORF">ALMOND_2B029160</name>
</gene>
<proteinExistence type="predicted"/>